<feature type="binding site" evidence="1">
    <location>
        <position position="113"/>
    </location>
    <ligand>
        <name>S-adenosyl-L-methionine</name>
        <dbReference type="ChEBI" id="CHEBI:59789"/>
    </ligand>
</feature>
<organism evidence="2 3">
    <name type="scientific">Aspergillus clavatus (strain ATCC 1007 / CBS 513.65 / DSM 816 / NCTC 3887 / NRRL 1 / QM 1276 / 107)</name>
    <dbReference type="NCBI Taxonomy" id="344612"/>
    <lineage>
        <taxon>Eukaryota</taxon>
        <taxon>Fungi</taxon>
        <taxon>Dikarya</taxon>
        <taxon>Ascomycota</taxon>
        <taxon>Pezizomycotina</taxon>
        <taxon>Eurotiomycetes</taxon>
        <taxon>Eurotiomycetidae</taxon>
        <taxon>Eurotiales</taxon>
        <taxon>Aspergillaceae</taxon>
        <taxon>Aspergillus</taxon>
        <taxon>Aspergillus subgen. Fumigati</taxon>
    </lineage>
</organism>
<dbReference type="EMBL" id="DS027054">
    <property type="protein sequence ID" value="EAW10051.1"/>
    <property type="molecule type" value="Genomic_DNA"/>
</dbReference>
<dbReference type="AlphaFoldDB" id="A1CGP6"/>
<dbReference type="EC" id="2.1.1.-" evidence="1"/>
<protein>
    <recommendedName>
        <fullName evidence="1">Protein-lysine N-methyltransferase EFM6</fullName>
        <ecNumber evidence="1">2.1.1.-</ecNumber>
    </recommendedName>
    <alternativeName>
        <fullName evidence="1">Elongation factor methyltransferase 6</fullName>
    </alternativeName>
</protein>
<dbReference type="InterPro" id="IPR033684">
    <property type="entry name" value="EFM6"/>
</dbReference>
<keyword evidence="1" id="KW-0963">Cytoplasm</keyword>
<name>A1CGP6_ASPCL</name>
<dbReference type="OMA" id="RRADMRF"/>
<dbReference type="OrthoDB" id="407325at2759"/>
<evidence type="ECO:0000313" key="2">
    <source>
        <dbReference type="EMBL" id="EAW10051.1"/>
    </source>
</evidence>
<dbReference type="Pfam" id="PF10294">
    <property type="entry name" value="Methyltransf_16"/>
    <property type="match status" value="1"/>
</dbReference>
<gene>
    <name evidence="1" type="primary">EFM6</name>
    <name evidence="2" type="ORF">ACLA_045160</name>
</gene>
<dbReference type="SUPFAM" id="SSF53335">
    <property type="entry name" value="S-adenosyl-L-methionine-dependent methyltransferases"/>
    <property type="match status" value="1"/>
</dbReference>
<dbReference type="STRING" id="344612.A1CGP6"/>
<dbReference type="HAMAP" id="MF_03198">
    <property type="entry name" value="Methyltr_EFM6"/>
    <property type="match status" value="1"/>
</dbReference>
<comment type="subcellular location">
    <subcellularLocation>
        <location evidence="1">Cytoplasm</location>
    </subcellularLocation>
</comment>
<keyword evidence="1" id="KW-0949">S-adenosyl-L-methionine</keyword>
<dbReference type="PANTHER" id="PTHR14614">
    <property type="entry name" value="HEPATOCELLULAR CARCINOMA-ASSOCIATED ANTIGEN"/>
    <property type="match status" value="1"/>
</dbReference>
<reference evidence="2 3" key="1">
    <citation type="journal article" date="2008" name="PLoS Genet.">
        <title>Genomic islands in the pathogenic filamentous fungus Aspergillus fumigatus.</title>
        <authorList>
            <person name="Fedorova N.D."/>
            <person name="Khaldi N."/>
            <person name="Joardar V.S."/>
            <person name="Maiti R."/>
            <person name="Amedeo P."/>
            <person name="Anderson M.J."/>
            <person name="Crabtree J."/>
            <person name="Silva J.C."/>
            <person name="Badger J.H."/>
            <person name="Albarraq A."/>
            <person name="Angiuoli S."/>
            <person name="Bussey H."/>
            <person name="Bowyer P."/>
            <person name="Cotty P.J."/>
            <person name="Dyer P.S."/>
            <person name="Egan A."/>
            <person name="Galens K."/>
            <person name="Fraser-Liggett C.M."/>
            <person name="Haas B.J."/>
            <person name="Inman J.M."/>
            <person name="Kent R."/>
            <person name="Lemieux S."/>
            <person name="Malavazi I."/>
            <person name="Orvis J."/>
            <person name="Roemer T."/>
            <person name="Ronning C.M."/>
            <person name="Sundaram J.P."/>
            <person name="Sutton G."/>
            <person name="Turner G."/>
            <person name="Venter J.C."/>
            <person name="White O.R."/>
            <person name="Whitty B.R."/>
            <person name="Youngman P."/>
            <person name="Wolfe K.H."/>
            <person name="Goldman G.H."/>
            <person name="Wortman J.R."/>
            <person name="Jiang B."/>
            <person name="Denning D.W."/>
            <person name="Nierman W.C."/>
        </authorList>
    </citation>
    <scope>NUCLEOTIDE SEQUENCE [LARGE SCALE GENOMIC DNA]</scope>
    <source>
        <strain evidence="3">ATCC 1007 / CBS 513.65 / DSM 816 / NCTC 3887 / NRRL 1</strain>
    </source>
</reference>
<evidence type="ECO:0000313" key="3">
    <source>
        <dbReference type="Proteomes" id="UP000006701"/>
    </source>
</evidence>
<feature type="binding site" evidence="1">
    <location>
        <position position="159"/>
    </location>
    <ligand>
        <name>S-adenosyl-L-methionine</name>
        <dbReference type="ChEBI" id="CHEBI:59789"/>
    </ligand>
</feature>
<dbReference type="GO" id="GO:0005829">
    <property type="term" value="C:cytosol"/>
    <property type="evidence" value="ECO:0007669"/>
    <property type="project" value="TreeGrafter"/>
</dbReference>
<proteinExistence type="inferred from homology"/>
<feature type="binding site" evidence="1">
    <location>
        <position position="61"/>
    </location>
    <ligand>
        <name>S-adenosyl-L-methionine</name>
        <dbReference type="ChEBI" id="CHEBI:59789"/>
    </ligand>
</feature>
<dbReference type="GO" id="GO:0016279">
    <property type="term" value="F:protein-lysine N-methyltransferase activity"/>
    <property type="evidence" value="ECO:0007669"/>
    <property type="project" value="UniProtKB-UniRule"/>
</dbReference>
<keyword evidence="3" id="KW-1185">Reference proteome</keyword>
<dbReference type="InterPro" id="IPR029063">
    <property type="entry name" value="SAM-dependent_MTases_sf"/>
</dbReference>
<dbReference type="Proteomes" id="UP000006701">
    <property type="component" value="Unassembled WGS sequence"/>
</dbReference>
<dbReference type="Gene3D" id="3.40.50.150">
    <property type="entry name" value="Vaccinia Virus protein VP39"/>
    <property type="match status" value="1"/>
</dbReference>
<comment type="function">
    <text evidence="1">S-adenosyl-L-methionine-dependent protein-lysine N-methyltransferase that methylates elongation factor 1-alpha.</text>
</comment>
<keyword evidence="1" id="KW-0489">Methyltransferase</keyword>
<feature type="binding site" evidence="1">
    <location>
        <begin position="88"/>
        <end position="90"/>
    </location>
    <ligand>
        <name>S-adenosyl-L-methionine</name>
        <dbReference type="ChEBI" id="CHEBI:59789"/>
    </ligand>
</feature>
<evidence type="ECO:0000256" key="1">
    <source>
        <dbReference type="HAMAP-Rule" id="MF_03198"/>
    </source>
</evidence>
<dbReference type="VEuPathDB" id="FungiDB:ACLA_045160"/>
<dbReference type="RefSeq" id="XP_001271477.1">
    <property type="nucleotide sequence ID" value="XM_001271476.1"/>
</dbReference>
<keyword evidence="1" id="KW-0808">Transferase</keyword>
<sequence>MEDISSNPPFPDVANFNVSESLVPPQELKSAGNSSVTFDGLLEEPLVLKEDLKEGCGGQLWPAGIVLAKYMLRKHRQDLFDKTIVELGAGVGLVGLAVARGCNVGSVPIYVTDQEPMLPLMKTNIELNNLSSAVAATVLNWGEPLPDCIPTHPAIILAADCVYFEPAFPLLISTLQDLLGPDSVCYFCFKRRRRADLRFMKSAKKIFDIKHVEDDPDLDMYKKENIFLCSIRLKSGSGNSQFDNKASAYRC</sequence>
<dbReference type="PANTHER" id="PTHR14614:SF152">
    <property type="entry name" value="PROTEIN-LYSINE N-METHYLTRANSFERASE EFM6"/>
    <property type="match status" value="1"/>
</dbReference>
<dbReference type="GO" id="GO:0032259">
    <property type="term" value="P:methylation"/>
    <property type="evidence" value="ECO:0007669"/>
    <property type="project" value="UniProtKB-KW"/>
</dbReference>
<dbReference type="eggNOG" id="KOG2793">
    <property type="taxonomic scope" value="Eukaryota"/>
</dbReference>
<accession>A1CGP6</accession>
<dbReference type="GeneID" id="4703674"/>
<feature type="binding site" evidence="1">
    <location>
        <position position="141"/>
    </location>
    <ligand>
        <name>S-adenosyl-L-methionine</name>
        <dbReference type="ChEBI" id="CHEBI:59789"/>
    </ligand>
</feature>
<dbReference type="InterPro" id="IPR019410">
    <property type="entry name" value="Methyltransf_16"/>
</dbReference>
<dbReference type="KEGG" id="act:ACLA_045160"/>
<comment type="similarity">
    <text evidence="1">Belongs to the class I-like SAM-binding methyltransferase superfamily. METTL21 family. EFM6 subfamily.</text>
</comment>
<dbReference type="HOGENOM" id="CLU_055721_2_1_1"/>